<feature type="compositionally biased region" description="Polar residues" evidence="4">
    <location>
        <begin position="1194"/>
        <end position="1205"/>
    </location>
</feature>
<evidence type="ECO:0000313" key="6">
    <source>
        <dbReference type="EMBL" id="KKA20514.1"/>
    </source>
</evidence>
<feature type="region of interest" description="Disordered" evidence="4">
    <location>
        <begin position="863"/>
        <end position="914"/>
    </location>
</feature>
<dbReference type="InterPro" id="IPR038718">
    <property type="entry name" value="SNF2-like_sf"/>
</dbReference>
<dbReference type="GO" id="GO:0008094">
    <property type="term" value="F:ATP-dependent activity, acting on DNA"/>
    <property type="evidence" value="ECO:0007669"/>
    <property type="project" value="TreeGrafter"/>
</dbReference>
<evidence type="ECO:0000259" key="5">
    <source>
        <dbReference type="PROSITE" id="PS51194"/>
    </source>
</evidence>
<dbReference type="GO" id="GO:0006281">
    <property type="term" value="P:DNA repair"/>
    <property type="evidence" value="ECO:0007669"/>
    <property type="project" value="TreeGrafter"/>
</dbReference>
<dbReference type="RefSeq" id="XP_013327126.1">
    <property type="nucleotide sequence ID" value="XM_013471672.1"/>
</dbReference>
<name>A0A0F4YQI5_RASE3</name>
<sequence length="1218" mass="137419">MASEDRAPVLTVPSGAAIASKANEIDGFCSMDAETIASPVHNVQFSPHIAVSASSSSTVSSPSTSQIQTESVSEAQKQKIEFLEDLKNYIPVGILRRCDKLSDPNDEPPEGSRFPHAELVSLEKHRWLRTQWHVYNDHPGWSYVRVFVLPDDTGRKFIPRSSTSLRRALRTVMSRIDSSPEAWEGKFIVDGNTTQKSADAAEEESLWYIFNTLDDPKPNVENMKDPYGRRAMEDLLGISTGDGSVPGECSSVIGLKTPLYPYQRRSAATMVQREVQPAQTLDPRLQAYRSPTGQEYYYDKEEGSILREKRLYSEACGGILSETMGCGKTLICLAVILATRGHVPRIPTQYQETTNPVRKTTGSLMEMAAATAGRFSIPWKSHFDQLREAGMNLDRCVQACERNRGTYTIPPPPSKYKSREGAKPRPPPIHLTLCSGTLIIVPPNLVDHWKHEIETHTEGLKVLILRTSADVTPSAEELLQYDIILFSRTRFEKEAGEPVNNRRSPSHSEYHSPLKKFHWLRIIVDEGHNVAGHGHKTSTIHMLDQIHVERRWVVSGTPSYGLYGLEISLASQETQSSDTESPDEIASSVLRSRRKTGNAIDEELKDLDKLRLIVVEFLDLKPWSNSRANDPANWTRYMKPIGEDGKRRKAPSLRATLQSLVVRHRLDVINRELPLPRLHNRVVYLEPTFYDKLAINLFLFNLTVNAVTSERKDQDYMFHRRNRKHLSLLINNLRQAGFWWTGFDQKNLETTIDVAVQYLEKNREKMASEDIELLSEGIRIAQKALNCRSWDAFCQFDELGVFVQDFPEHARALWSLTSEDRQEPLLLGISQARLAQKFITSRLTADDPAEGLAGAGIKARREISERAGKKNSGTAETGVADNLVHKPKPEHESPKKTFSKGLKKRLPPESPLSRAKMVATTSAKLTYLLDRVLELHKTEKIIIFYENNNSAFWIAEGLEMLGIDFRIYANTLKTSQKAMYLSLFDESEDVRVLLMDLRQASHGLHVARASRVFIVNPIWRPNVESQAIKRAHRIGQTKPVFVETLVLKDTLEDKMLRRRKEMSNTELQHAEKDMLEDSTMSSIIQNERFIPMTEDEASAGAAYLRDPPGFFDRHELPIPDSYVEGAGDPYQDSVSPSKRKRPAPSFEVVVDSDISPSSKRRKATFEIQVVTEGDDVMTPWSSSTSRPRSPSSLHLDNQPLNQTNGAEGEPRVQSLFGG</sequence>
<dbReference type="CDD" id="cd18793">
    <property type="entry name" value="SF2_C_SNF"/>
    <property type="match status" value="1"/>
</dbReference>
<keyword evidence="1" id="KW-0547">Nucleotide-binding</keyword>
<dbReference type="OrthoDB" id="2801544at2759"/>
<dbReference type="InterPro" id="IPR027417">
    <property type="entry name" value="P-loop_NTPase"/>
</dbReference>
<dbReference type="GO" id="GO:0005524">
    <property type="term" value="F:ATP binding"/>
    <property type="evidence" value="ECO:0007669"/>
    <property type="project" value="UniProtKB-KW"/>
</dbReference>
<dbReference type="Pfam" id="PF00176">
    <property type="entry name" value="SNF2-rel_dom"/>
    <property type="match status" value="1"/>
</dbReference>
<proteinExistence type="predicted"/>
<dbReference type="GO" id="GO:0016787">
    <property type="term" value="F:hydrolase activity"/>
    <property type="evidence" value="ECO:0007669"/>
    <property type="project" value="UniProtKB-KW"/>
</dbReference>
<dbReference type="SUPFAM" id="SSF52540">
    <property type="entry name" value="P-loop containing nucleoside triphosphate hydrolases"/>
    <property type="match status" value="2"/>
</dbReference>
<evidence type="ECO:0000313" key="7">
    <source>
        <dbReference type="Proteomes" id="UP000053958"/>
    </source>
</evidence>
<dbReference type="Gene3D" id="3.40.50.300">
    <property type="entry name" value="P-loop containing nucleotide triphosphate hydrolases"/>
    <property type="match status" value="1"/>
</dbReference>
<feature type="compositionally biased region" description="Basic and acidic residues" evidence="4">
    <location>
        <begin position="883"/>
        <end position="895"/>
    </location>
</feature>
<keyword evidence="2" id="KW-0378">Hydrolase</keyword>
<evidence type="ECO:0000256" key="3">
    <source>
        <dbReference type="ARBA" id="ARBA00022840"/>
    </source>
</evidence>
<dbReference type="GO" id="GO:0005634">
    <property type="term" value="C:nucleus"/>
    <property type="evidence" value="ECO:0007669"/>
    <property type="project" value="TreeGrafter"/>
</dbReference>
<dbReference type="STRING" id="1408163.A0A0F4YQI5"/>
<dbReference type="InterPro" id="IPR050628">
    <property type="entry name" value="SNF2_RAD54_helicase_TF"/>
</dbReference>
<dbReference type="Proteomes" id="UP000053958">
    <property type="component" value="Unassembled WGS sequence"/>
</dbReference>
<dbReference type="CDD" id="cd18008">
    <property type="entry name" value="DEXDc_SHPRH-like"/>
    <property type="match status" value="1"/>
</dbReference>
<feature type="domain" description="Helicase C-terminal" evidence="5">
    <location>
        <begin position="924"/>
        <end position="1079"/>
    </location>
</feature>
<evidence type="ECO:0000256" key="2">
    <source>
        <dbReference type="ARBA" id="ARBA00022801"/>
    </source>
</evidence>
<organism evidence="6 7">
    <name type="scientific">Rasamsonia emersonii (strain ATCC 16479 / CBS 393.64 / IMI 116815)</name>
    <dbReference type="NCBI Taxonomy" id="1408163"/>
    <lineage>
        <taxon>Eukaryota</taxon>
        <taxon>Fungi</taxon>
        <taxon>Dikarya</taxon>
        <taxon>Ascomycota</taxon>
        <taxon>Pezizomycotina</taxon>
        <taxon>Eurotiomycetes</taxon>
        <taxon>Eurotiomycetidae</taxon>
        <taxon>Eurotiales</taxon>
        <taxon>Trichocomaceae</taxon>
        <taxon>Rasamsonia</taxon>
    </lineage>
</organism>
<dbReference type="SMART" id="SM00487">
    <property type="entry name" value="DEXDc"/>
    <property type="match status" value="1"/>
</dbReference>
<dbReference type="InterPro" id="IPR001650">
    <property type="entry name" value="Helicase_C-like"/>
</dbReference>
<dbReference type="PROSITE" id="PS51194">
    <property type="entry name" value="HELICASE_CTER"/>
    <property type="match status" value="1"/>
</dbReference>
<protein>
    <recommendedName>
        <fullName evidence="5">Helicase C-terminal domain-containing protein</fullName>
    </recommendedName>
</protein>
<dbReference type="PANTHER" id="PTHR45626">
    <property type="entry name" value="TRANSCRIPTION TERMINATION FACTOR 2-RELATED"/>
    <property type="match status" value="1"/>
</dbReference>
<reference evidence="6 7" key="1">
    <citation type="submission" date="2015-04" db="EMBL/GenBank/DDBJ databases">
        <authorList>
            <person name="Heijne W.H."/>
            <person name="Fedorova N.D."/>
            <person name="Nierman W.C."/>
            <person name="Vollebregt A.W."/>
            <person name="Zhao Z."/>
            <person name="Wu L."/>
            <person name="Kumar M."/>
            <person name="Stam H."/>
            <person name="van den Berg M.A."/>
            <person name="Pel H.J."/>
        </authorList>
    </citation>
    <scope>NUCLEOTIDE SEQUENCE [LARGE SCALE GENOMIC DNA]</scope>
    <source>
        <strain evidence="6 7">CBS 393.64</strain>
    </source>
</reference>
<evidence type="ECO:0000256" key="1">
    <source>
        <dbReference type="ARBA" id="ARBA00022741"/>
    </source>
</evidence>
<gene>
    <name evidence="6" type="ORF">T310_5458</name>
</gene>
<dbReference type="GeneID" id="25317802"/>
<dbReference type="InterPro" id="IPR000330">
    <property type="entry name" value="SNF2_N"/>
</dbReference>
<dbReference type="InterPro" id="IPR014001">
    <property type="entry name" value="Helicase_ATP-bd"/>
</dbReference>
<evidence type="ECO:0000256" key="4">
    <source>
        <dbReference type="SAM" id="MobiDB-lite"/>
    </source>
</evidence>
<keyword evidence="7" id="KW-1185">Reference proteome</keyword>
<dbReference type="AlphaFoldDB" id="A0A0F4YQI5"/>
<dbReference type="InterPro" id="IPR049730">
    <property type="entry name" value="SNF2/RAD54-like_C"/>
</dbReference>
<dbReference type="Pfam" id="PF00271">
    <property type="entry name" value="Helicase_C"/>
    <property type="match status" value="1"/>
</dbReference>
<dbReference type="EMBL" id="LASV01000253">
    <property type="protein sequence ID" value="KKA20514.1"/>
    <property type="molecule type" value="Genomic_DNA"/>
</dbReference>
<dbReference type="Gene3D" id="3.40.50.10810">
    <property type="entry name" value="Tandem AAA-ATPase domain"/>
    <property type="match status" value="1"/>
</dbReference>
<dbReference type="PANTHER" id="PTHR45626:SF51">
    <property type="entry name" value="SNF2-RELATED DOMAIN-CONTAINING PROTEIN"/>
    <property type="match status" value="1"/>
</dbReference>
<feature type="region of interest" description="Disordered" evidence="4">
    <location>
        <begin position="1114"/>
        <end position="1218"/>
    </location>
</feature>
<accession>A0A0F4YQI5</accession>
<feature type="compositionally biased region" description="Low complexity" evidence="4">
    <location>
        <begin position="1178"/>
        <end position="1192"/>
    </location>
</feature>
<keyword evidence="3" id="KW-0067">ATP-binding</keyword>
<comment type="caution">
    <text evidence="6">The sequence shown here is derived from an EMBL/GenBank/DDBJ whole genome shotgun (WGS) entry which is preliminary data.</text>
</comment>